<evidence type="ECO:0000313" key="2">
    <source>
        <dbReference type="Proteomes" id="UP000315369"/>
    </source>
</evidence>
<accession>A0A540WKL8</accession>
<name>A0A540WKL8_9BACT</name>
<proteinExistence type="predicted"/>
<dbReference type="AlphaFoldDB" id="A0A540WKL8"/>
<feature type="non-terminal residue" evidence="1">
    <location>
        <position position="101"/>
    </location>
</feature>
<organism evidence="1 2">
    <name type="scientific">Myxococcus llanfairpwllgwyngyllgogerychwyrndrobwllllantysiliogogogochensis</name>
    <dbReference type="NCBI Taxonomy" id="2590453"/>
    <lineage>
        <taxon>Bacteria</taxon>
        <taxon>Pseudomonadati</taxon>
        <taxon>Myxococcota</taxon>
        <taxon>Myxococcia</taxon>
        <taxon>Myxococcales</taxon>
        <taxon>Cystobacterineae</taxon>
        <taxon>Myxococcaceae</taxon>
        <taxon>Myxococcus</taxon>
    </lineage>
</organism>
<protein>
    <submittedName>
        <fullName evidence="1">Uncharacterized protein</fullName>
    </submittedName>
</protein>
<dbReference type="Proteomes" id="UP000315369">
    <property type="component" value="Unassembled WGS sequence"/>
</dbReference>
<evidence type="ECO:0000313" key="1">
    <source>
        <dbReference type="EMBL" id="TQF09558.1"/>
    </source>
</evidence>
<gene>
    <name evidence="1" type="ORF">FJV41_44030</name>
</gene>
<dbReference type="EMBL" id="VIFM01000333">
    <property type="protein sequence ID" value="TQF09558.1"/>
    <property type="molecule type" value="Genomic_DNA"/>
</dbReference>
<reference evidence="1 2" key="1">
    <citation type="submission" date="2019-06" db="EMBL/GenBank/DDBJ databases">
        <authorList>
            <person name="Livingstone P."/>
            <person name="Whitworth D."/>
        </authorList>
    </citation>
    <scope>NUCLEOTIDE SEQUENCE [LARGE SCALE GENOMIC DNA]</scope>
    <source>
        <strain evidence="1 2">AM401</strain>
    </source>
</reference>
<comment type="caution">
    <text evidence="1">The sequence shown here is derived from an EMBL/GenBank/DDBJ whole genome shotgun (WGS) entry which is preliminary data.</text>
</comment>
<dbReference type="Pfam" id="PF17957">
    <property type="entry name" value="Big_7"/>
    <property type="match status" value="1"/>
</dbReference>
<keyword evidence="2" id="KW-1185">Reference proteome</keyword>
<sequence length="101" mass="10956">MSTPRPVLPPWVVAVLLSAPACIDVPGITPVQGEVRIRTPEATAYTRGVLDLGLEVTGHRPDRVELLRDGEVLAVLEAPYTYAWDTAGETEGEHRLRGLSL</sequence>